<feature type="domain" description="F-box" evidence="1">
    <location>
        <begin position="65"/>
        <end position="112"/>
    </location>
</feature>
<dbReference type="InterPro" id="IPR001810">
    <property type="entry name" value="F-box_dom"/>
</dbReference>
<evidence type="ECO:0000313" key="2">
    <source>
        <dbReference type="EMBL" id="RCV32883.1"/>
    </source>
</evidence>
<dbReference type="Pfam" id="PF00646">
    <property type="entry name" value="F-box"/>
    <property type="match status" value="1"/>
</dbReference>
<reference evidence="2" key="2">
    <citation type="submission" date="2015-07" db="EMBL/GenBank/DDBJ databases">
        <authorList>
            <person name="Noorani M."/>
        </authorList>
    </citation>
    <scope>NUCLEOTIDE SEQUENCE</scope>
    <source>
        <strain evidence="2">Yugu1</strain>
    </source>
</reference>
<dbReference type="EMBL" id="AGNK02004203">
    <property type="status" value="NOT_ANNOTATED_CDS"/>
    <property type="molecule type" value="Genomic_DNA"/>
</dbReference>
<dbReference type="EnsemblPlants" id="KQK96568">
    <property type="protein sequence ID" value="KQK96568"/>
    <property type="gene ID" value="SETIT_012583mg"/>
</dbReference>
<sequence>MANQNQEFVHIDDRTAADMRRKGFDPHEMEQSTQMILYYLYTSLPAPPVSAASRLSALRAPSDVVDRISQLPFALLRDIVSRLPVKDAMRTAAISRRWRPVWRCSPLVFADAHLIPGAIEGRRQPVRADTPGLVPAVTRVLAAHPGPFRSVHLVCGYMDAHQRQLARWIQTLIDKGVSELVLVNRPWPLEVPLPAALFGISTLTRLYLGIWKFPDTSGLRRGAGAEATFPHLRDLVLSAVLIENRDLDFVLAGSPALETLGIQGNKNGVRLRLVGQHIRCVQICMCYVESIAVVDTPNLERLLVWGSMTRGGSCIRVKIGNAPKLSLLGYLEPGIHMLEIRNTVITAGVRASPSTMAPSVKILGLHVRFGVRNDVKMLPIFLKCFPNVETLHIMSAKTDEVTGKLNLKFWQEVGHIESIRSCIKAMTFREFQGVRSEVAFLKFVFQSAQALKKAVIVSAKGSFTSIGEAISKVRSLTPDNWASNCSVFVYEGSGPEGGGLWNFRKGCDFSVSDPFAYH</sequence>
<dbReference type="SUPFAM" id="SSF81383">
    <property type="entry name" value="F-box domain"/>
    <property type="match status" value="1"/>
</dbReference>
<evidence type="ECO:0000259" key="1">
    <source>
        <dbReference type="PROSITE" id="PS50181"/>
    </source>
</evidence>
<dbReference type="Gene3D" id="1.20.1280.50">
    <property type="match status" value="1"/>
</dbReference>
<organism evidence="3 4">
    <name type="scientific">Setaria italica</name>
    <name type="common">Foxtail millet</name>
    <name type="synonym">Panicum italicum</name>
    <dbReference type="NCBI Taxonomy" id="4555"/>
    <lineage>
        <taxon>Eukaryota</taxon>
        <taxon>Viridiplantae</taxon>
        <taxon>Streptophyta</taxon>
        <taxon>Embryophyta</taxon>
        <taxon>Tracheophyta</taxon>
        <taxon>Spermatophyta</taxon>
        <taxon>Magnoliopsida</taxon>
        <taxon>Liliopsida</taxon>
        <taxon>Poales</taxon>
        <taxon>Poaceae</taxon>
        <taxon>PACMAD clade</taxon>
        <taxon>Panicoideae</taxon>
        <taxon>Panicodae</taxon>
        <taxon>Paniceae</taxon>
        <taxon>Cenchrinae</taxon>
        <taxon>Setaria</taxon>
    </lineage>
</organism>
<dbReference type="OrthoDB" id="602515at2759"/>
<reference evidence="2 4" key="1">
    <citation type="journal article" date="2012" name="Nat. Biotechnol.">
        <title>Reference genome sequence of the model plant Setaria.</title>
        <authorList>
            <person name="Bennetzen J.L."/>
            <person name="Schmutz J."/>
            <person name="Wang H."/>
            <person name="Percifield R."/>
            <person name="Hawkins J."/>
            <person name="Pontaroli A.C."/>
            <person name="Estep M."/>
            <person name="Feng L."/>
            <person name="Vaughn J.N."/>
            <person name="Grimwood J."/>
            <person name="Jenkins J."/>
            <person name="Barry K."/>
            <person name="Lindquist E."/>
            <person name="Hellsten U."/>
            <person name="Deshpande S."/>
            <person name="Wang X."/>
            <person name="Wu X."/>
            <person name="Mitros T."/>
            <person name="Triplett J."/>
            <person name="Yang X."/>
            <person name="Ye C.Y."/>
            <person name="Mauro-Herrera M."/>
            <person name="Wang L."/>
            <person name="Li P."/>
            <person name="Sharma M."/>
            <person name="Sharma R."/>
            <person name="Ronald P.C."/>
            <person name="Panaud O."/>
            <person name="Kellogg E.A."/>
            <person name="Brutnell T.P."/>
            <person name="Doust A.N."/>
            <person name="Tuskan G.A."/>
            <person name="Rokhsar D."/>
            <person name="Devos K.M."/>
        </authorList>
    </citation>
    <scope>NUCLEOTIDE SEQUENCE [LARGE SCALE GENOMIC DNA]</scope>
    <source>
        <strain evidence="4">cv. Yugu1</strain>
        <strain evidence="2">Yugu1</strain>
    </source>
</reference>
<reference evidence="3" key="3">
    <citation type="submission" date="2018-08" db="UniProtKB">
        <authorList>
            <consortium name="EnsemblPlants"/>
        </authorList>
    </citation>
    <scope>IDENTIFICATION</scope>
    <source>
        <strain evidence="3">Yugu1</strain>
    </source>
</reference>
<proteinExistence type="predicted"/>
<dbReference type="PROSITE" id="PS50181">
    <property type="entry name" value="FBOX"/>
    <property type="match status" value="1"/>
</dbReference>
<dbReference type="HOGENOM" id="CLU_023151_4_2_1"/>
<dbReference type="Gramene" id="KQK96568">
    <property type="protein sequence ID" value="KQK96568"/>
    <property type="gene ID" value="SETIT_012583mg"/>
</dbReference>
<accession>K3YEC0</accession>
<dbReference type="Proteomes" id="UP000004995">
    <property type="component" value="Unassembled WGS sequence"/>
</dbReference>
<gene>
    <name evidence="3" type="primary">LOC101766036</name>
    <name evidence="2" type="ORF">SETIT_7G038800v2</name>
</gene>
<dbReference type="EMBL" id="CM003534">
    <property type="protein sequence ID" value="RCV32883.1"/>
    <property type="molecule type" value="Genomic_DNA"/>
</dbReference>
<dbReference type="Pfam" id="PF08387">
    <property type="entry name" value="FBD"/>
    <property type="match status" value="1"/>
</dbReference>
<keyword evidence="4" id="KW-1185">Reference proteome</keyword>
<evidence type="ECO:0000313" key="4">
    <source>
        <dbReference type="Proteomes" id="UP000004995"/>
    </source>
</evidence>
<dbReference type="PANTHER" id="PTHR32141">
    <property type="match status" value="1"/>
</dbReference>
<dbReference type="RefSeq" id="XP_004977827.3">
    <property type="nucleotide sequence ID" value="XM_004977770.3"/>
</dbReference>
<dbReference type="eggNOG" id="ENOG502R52A">
    <property type="taxonomic scope" value="Eukaryota"/>
</dbReference>
<dbReference type="OMA" id="GIHMLEI"/>
<dbReference type="InterPro" id="IPR055302">
    <property type="entry name" value="F-box_dom-containing"/>
</dbReference>
<dbReference type="InterPro" id="IPR006566">
    <property type="entry name" value="FBD"/>
</dbReference>
<dbReference type="Pfam" id="PF24758">
    <property type="entry name" value="LRR_At5g56370"/>
    <property type="match status" value="1"/>
</dbReference>
<dbReference type="PANTHER" id="PTHR32141:SF91">
    <property type="entry name" value="F-BOX DOMAIN-CONTAINING PROTEIN"/>
    <property type="match status" value="1"/>
</dbReference>
<evidence type="ECO:0000313" key="3">
    <source>
        <dbReference type="EnsemblPlants" id="KQK96568"/>
    </source>
</evidence>
<dbReference type="KEGG" id="sita:101766036"/>
<name>K3YEC0_SETIT</name>
<dbReference type="AlphaFoldDB" id="K3YEC0"/>
<dbReference type="InterPro" id="IPR036047">
    <property type="entry name" value="F-box-like_dom_sf"/>
</dbReference>
<dbReference type="CDD" id="cd22160">
    <property type="entry name" value="F-box_AtFBL13-like"/>
    <property type="match status" value="1"/>
</dbReference>
<dbReference type="SUPFAM" id="SSF52047">
    <property type="entry name" value="RNI-like"/>
    <property type="match status" value="1"/>
</dbReference>
<protein>
    <recommendedName>
        <fullName evidence="1">F-box domain-containing protein</fullName>
    </recommendedName>
</protein>
<dbReference type="GeneID" id="101766036"/>
<dbReference type="FunCoup" id="K3YEC0">
    <property type="interactions" value="102"/>
</dbReference>
<dbReference type="InterPro" id="IPR053781">
    <property type="entry name" value="F-box_AtFBL13-like"/>
</dbReference>
<dbReference type="InterPro" id="IPR055411">
    <property type="entry name" value="LRR_FXL15/At3g58940/PEG3-like"/>
</dbReference>